<evidence type="ECO:0000313" key="2">
    <source>
        <dbReference type="EMBL" id="RRT34093.1"/>
    </source>
</evidence>
<sequence>MSQIPCNENSRADALAKSTSTDAPNGQLSAIANVHRPMVATIEEVAKATHSNWRDDILHYKKDATLPTDKGATCRVKRAEA</sequence>
<name>A0A426X3N8_ENSVE</name>
<accession>A0A426X3N8</accession>
<feature type="region of interest" description="Disordered" evidence="1">
    <location>
        <begin position="1"/>
        <end position="26"/>
    </location>
</feature>
<protein>
    <submittedName>
        <fullName evidence="2">Uncharacterized protein</fullName>
    </submittedName>
</protein>
<dbReference type="Proteomes" id="UP000287651">
    <property type="component" value="Unassembled WGS sequence"/>
</dbReference>
<evidence type="ECO:0000313" key="3">
    <source>
        <dbReference type="Proteomes" id="UP000287651"/>
    </source>
</evidence>
<organism evidence="2 3">
    <name type="scientific">Ensete ventricosum</name>
    <name type="common">Abyssinian banana</name>
    <name type="synonym">Musa ensete</name>
    <dbReference type="NCBI Taxonomy" id="4639"/>
    <lineage>
        <taxon>Eukaryota</taxon>
        <taxon>Viridiplantae</taxon>
        <taxon>Streptophyta</taxon>
        <taxon>Embryophyta</taxon>
        <taxon>Tracheophyta</taxon>
        <taxon>Spermatophyta</taxon>
        <taxon>Magnoliopsida</taxon>
        <taxon>Liliopsida</taxon>
        <taxon>Zingiberales</taxon>
        <taxon>Musaceae</taxon>
        <taxon>Ensete</taxon>
    </lineage>
</organism>
<gene>
    <name evidence="2" type="ORF">B296_00043472</name>
</gene>
<reference evidence="2 3" key="1">
    <citation type="journal article" date="2014" name="Agronomy (Basel)">
        <title>A Draft Genome Sequence for Ensete ventricosum, the Drought-Tolerant Tree Against Hunger.</title>
        <authorList>
            <person name="Harrison J."/>
            <person name="Moore K.A."/>
            <person name="Paszkiewicz K."/>
            <person name="Jones T."/>
            <person name="Grant M."/>
            <person name="Ambacheew D."/>
            <person name="Muzemil S."/>
            <person name="Studholme D.J."/>
        </authorList>
    </citation>
    <scope>NUCLEOTIDE SEQUENCE [LARGE SCALE GENOMIC DNA]</scope>
</reference>
<evidence type="ECO:0000256" key="1">
    <source>
        <dbReference type="SAM" id="MobiDB-lite"/>
    </source>
</evidence>
<feature type="compositionally biased region" description="Polar residues" evidence="1">
    <location>
        <begin position="17"/>
        <end position="26"/>
    </location>
</feature>
<proteinExistence type="predicted"/>
<comment type="caution">
    <text evidence="2">The sequence shown here is derived from an EMBL/GenBank/DDBJ whole genome shotgun (WGS) entry which is preliminary data.</text>
</comment>
<dbReference type="AlphaFoldDB" id="A0A426X3N8"/>
<dbReference type="EMBL" id="AMZH03027588">
    <property type="protein sequence ID" value="RRT34093.1"/>
    <property type="molecule type" value="Genomic_DNA"/>
</dbReference>